<sequence length="192" mass="22282">MSSLTSSNLLLDYYKTHNITNYPKTKTGIPDMRSFINKKTLQQIISDETNSTTSVNECPICFEPITNGRAVLSCNHTFCLDCIIQHGRLTNTCPLCRCEFSTKPSKEKTQNLNDFDIQNIERSQQVALQIKSYKYKNEFIDFMDYLLIQFTFYSKANRPVEFVKTTMIGIRQLLKMSSQQLLIYCQQHLNES</sequence>
<dbReference type="SMART" id="SM00184">
    <property type="entry name" value="RING"/>
    <property type="match status" value="1"/>
</dbReference>
<evidence type="ECO:0000313" key="5">
    <source>
        <dbReference type="EMBL" id="QHU17872.1"/>
    </source>
</evidence>
<dbReference type="AlphaFoldDB" id="A0A6C0KIN9"/>
<dbReference type="SUPFAM" id="SSF57850">
    <property type="entry name" value="RING/U-box"/>
    <property type="match status" value="1"/>
</dbReference>
<protein>
    <recommendedName>
        <fullName evidence="4">RING-type domain-containing protein</fullName>
    </recommendedName>
</protein>
<dbReference type="GO" id="GO:0004842">
    <property type="term" value="F:ubiquitin-protein transferase activity"/>
    <property type="evidence" value="ECO:0007669"/>
    <property type="project" value="TreeGrafter"/>
</dbReference>
<dbReference type="PANTHER" id="PTHR12109:SF3">
    <property type="entry name" value="RING FINGER PROTEIN 141"/>
    <property type="match status" value="1"/>
</dbReference>
<dbReference type="PANTHER" id="PTHR12109">
    <property type="entry name" value="RING FINGER PROTEIN 141-RELATED"/>
    <property type="match status" value="1"/>
</dbReference>
<proteinExistence type="predicted"/>
<evidence type="ECO:0000256" key="3">
    <source>
        <dbReference type="ARBA" id="ARBA00022833"/>
    </source>
</evidence>
<dbReference type="InterPro" id="IPR013083">
    <property type="entry name" value="Znf_RING/FYVE/PHD"/>
</dbReference>
<feature type="domain" description="RING-type" evidence="4">
    <location>
        <begin position="58"/>
        <end position="97"/>
    </location>
</feature>
<organism evidence="5">
    <name type="scientific">viral metagenome</name>
    <dbReference type="NCBI Taxonomy" id="1070528"/>
    <lineage>
        <taxon>unclassified sequences</taxon>
        <taxon>metagenomes</taxon>
        <taxon>organismal metagenomes</taxon>
    </lineage>
</organism>
<dbReference type="Pfam" id="PF13639">
    <property type="entry name" value="zf-RING_2"/>
    <property type="match status" value="1"/>
</dbReference>
<keyword evidence="2" id="KW-0863">Zinc-finger</keyword>
<evidence type="ECO:0000256" key="2">
    <source>
        <dbReference type="ARBA" id="ARBA00022771"/>
    </source>
</evidence>
<reference evidence="5" key="1">
    <citation type="journal article" date="2020" name="Nature">
        <title>Giant virus diversity and host interactions through global metagenomics.</title>
        <authorList>
            <person name="Schulz F."/>
            <person name="Roux S."/>
            <person name="Paez-Espino D."/>
            <person name="Jungbluth S."/>
            <person name="Walsh D.A."/>
            <person name="Denef V.J."/>
            <person name="McMahon K.D."/>
            <person name="Konstantinidis K.T."/>
            <person name="Eloe-Fadrosh E.A."/>
            <person name="Kyrpides N.C."/>
            <person name="Woyke T."/>
        </authorList>
    </citation>
    <scope>NUCLEOTIDE SEQUENCE</scope>
    <source>
        <strain evidence="5">GVMAG-S-3300012919-55</strain>
    </source>
</reference>
<dbReference type="Gene3D" id="3.30.40.10">
    <property type="entry name" value="Zinc/RING finger domain, C3HC4 (zinc finger)"/>
    <property type="match status" value="1"/>
</dbReference>
<keyword evidence="1" id="KW-0479">Metal-binding</keyword>
<dbReference type="EMBL" id="MN740919">
    <property type="protein sequence ID" value="QHU17872.1"/>
    <property type="molecule type" value="Genomic_DNA"/>
</dbReference>
<dbReference type="InterPro" id="IPR017907">
    <property type="entry name" value="Znf_RING_CS"/>
</dbReference>
<evidence type="ECO:0000256" key="1">
    <source>
        <dbReference type="ARBA" id="ARBA00022723"/>
    </source>
</evidence>
<keyword evidence="3" id="KW-0862">Zinc</keyword>
<evidence type="ECO:0000259" key="4">
    <source>
        <dbReference type="PROSITE" id="PS50089"/>
    </source>
</evidence>
<name>A0A6C0KIN9_9ZZZZ</name>
<dbReference type="InterPro" id="IPR047126">
    <property type="entry name" value="RNF141-like"/>
</dbReference>
<accession>A0A6C0KIN9</accession>
<dbReference type="PROSITE" id="PS00518">
    <property type="entry name" value="ZF_RING_1"/>
    <property type="match status" value="1"/>
</dbReference>
<dbReference type="GO" id="GO:0051865">
    <property type="term" value="P:protein autoubiquitination"/>
    <property type="evidence" value="ECO:0007669"/>
    <property type="project" value="TreeGrafter"/>
</dbReference>
<dbReference type="InterPro" id="IPR001841">
    <property type="entry name" value="Znf_RING"/>
</dbReference>
<dbReference type="PROSITE" id="PS50089">
    <property type="entry name" value="ZF_RING_2"/>
    <property type="match status" value="1"/>
</dbReference>
<dbReference type="GO" id="GO:0008270">
    <property type="term" value="F:zinc ion binding"/>
    <property type="evidence" value="ECO:0007669"/>
    <property type="project" value="UniProtKB-KW"/>
</dbReference>